<sequence>MSDKGSGGNIPRYDRDFLLSPAKRNQVIELWEVEKFGRDSFSDPDAVALYGMRPADWYAKGVRILARTALEAVRDPLGDLIGGAVARVAAGAPQGSAFGVVDCFAGSCNGLYSILRHLPGAEGIGFEVEPAIFEMSTRNIASLGAPIHLAHGDFRTLLGTHRVPAGRRVVAFHAPPWGDALSREAGLDLGRTKPPIAEIVAAFEAVYGSRPILHVVEVHERLVPGPLAALRAGFDWSDLQVFDMAGPTGRHGVLLGTRRWGG</sequence>
<dbReference type="Proteomes" id="UP001138708">
    <property type="component" value="Unassembled WGS sequence"/>
</dbReference>
<dbReference type="Proteomes" id="UP000746741">
    <property type="component" value="Unassembled WGS sequence"/>
</dbReference>
<accession>A0A9X9WJ38</accession>
<protein>
    <submittedName>
        <fullName evidence="1">Uncharacterized protein</fullName>
    </submittedName>
</protein>
<evidence type="ECO:0000313" key="4">
    <source>
        <dbReference type="Proteomes" id="UP001138708"/>
    </source>
</evidence>
<evidence type="ECO:0000313" key="2">
    <source>
        <dbReference type="EMBL" id="NKE18364.1"/>
    </source>
</evidence>
<dbReference type="EMBL" id="JAAEDK010000029">
    <property type="protein sequence ID" value="MBR0660348.1"/>
    <property type="molecule type" value="Genomic_DNA"/>
</dbReference>
<dbReference type="EMBL" id="JAAVUP010000004">
    <property type="protein sequence ID" value="NKE18364.1"/>
    <property type="molecule type" value="Genomic_DNA"/>
</dbReference>
<dbReference type="AlphaFoldDB" id="A0A9X9WJ38"/>
<reference evidence="1" key="3">
    <citation type="journal article" date="2021" name="Syst. Appl. Microbiol.">
        <title>Roseomonas hellenica sp. nov., isolated from roots of wild-growing Alkanna tinctoria.</title>
        <authorList>
            <person name="Rat A."/>
            <person name="Naranjo H.D."/>
            <person name="Lebbe L."/>
            <person name="Cnockaert M."/>
            <person name="Krigas N."/>
            <person name="Grigoriadou K."/>
            <person name="Maloupa E."/>
            <person name="Willems A."/>
        </authorList>
    </citation>
    <scope>NUCLEOTIDE SEQUENCE</scope>
    <source>
        <strain evidence="1">LMG 31161</strain>
    </source>
</reference>
<dbReference type="Gene3D" id="3.40.50.150">
    <property type="entry name" value="Vaccinia Virus protein VP39"/>
    <property type="match status" value="1"/>
</dbReference>
<evidence type="ECO:0000313" key="3">
    <source>
        <dbReference type="Proteomes" id="UP000746741"/>
    </source>
</evidence>
<comment type="caution">
    <text evidence="1">The sequence shown here is derived from an EMBL/GenBank/DDBJ whole genome shotgun (WGS) entry which is preliminary data.</text>
</comment>
<proteinExistence type="predicted"/>
<dbReference type="RefSeq" id="WP_168042268.1">
    <property type="nucleotide sequence ID" value="NZ_JAAEDK010000029.1"/>
</dbReference>
<dbReference type="SUPFAM" id="SSF53335">
    <property type="entry name" value="S-adenosyl-L-methionine-dependent methyltransferases"/>
    <property type="match status" value="1"/>
</dbReference>
<name>A0A9X9WJ38_9PROT</name>
<reference evidence="1" key="1">
    <citation type="submission" date="2020-01" db="EMBL/GenBank/DDBJ databases">
        <authorList>
            <person name="Rat A."/>
        </authorList>
    </citation>
    <scope>NUCLEOTIDE SEQUENCE</scope>
    <source>
        <strain evidence="1">LMG 31161</strain>
    </source>
</reference>
<keyword evidence="3" id="KW-1185">Reference proteome</keyword>
<gene>
    <name evidence="2" type="ORF">GWK15_15530</name>
    <name evidence="1" type="ORF">GXW75_13895</name>
</gene>
<dbReference type="InterPro" id="IPR029063">
    <property type="entry name" value="SAM-dependent_MTases_sf"/>
</dbReference>
<organism evidence="1 4">
    <name type="scientific">Neoroseomonas oryzicola</name>
    <dbReference type="NCBI Taxonomy" id="535904"/>
    <lineage>
        <taxon>Bacteria</taxon>
        <taxon>Pseudomonadati</taxon>
        <taxon>Pseudomonadota</taxon>
        <taxon>Alphaproteobacteria</taxon>
        <taxon>Acetobacterales</taxon>
        <taxon>Acetobacteraceae</taxon>
        <taxon>Neoroseomonas</taxon>
    </lineage>
</organism>
<reference evidence="2 3" key="2">
    <citation type="submission" date="2020-02" db="EMBL/GenBank/DDBJ databases">
        <authorList>
            <person name="Sun Q."/>
            <person name="Inoue M."/>
        </authorList>
    </citation>
    <scope>NUCLEOTIDE SEQUENCE [LARGE SCALE GENOMIC DNA]</scope>
    <source>
        <strain evidence="2 3">KCTC 22478</strain>
    </source>
</reference>
<evidence type="ECO:0000313" key="1">
    <source>
        <dbReference type="EMBL" id="MBR0660348.1"/>
    </source>
</evidence>